<proteinExistence type="inferred from homology"/>
<dbReference type="SUPFAM" id="SSF51735">
    <property type="entry name" value="NAD(P)-binding Rossmann-fold domains"/>
    <property type="match status" value="1"/>
</dbReference>
<dbReference type="GeneID" id="28845504"/>
<gene>
    <name evidence="4" type="ORF">VFPPC_01735</name>
</gene>
<organism evidence="4 5">
    <name type="scientific">Pochonia chlamydosporia 170</name>
    <dbReference type="NCBI Taxonomy" id="1380566"/>
    <lineage>
        <taxon>Eukaryota</taxon>
        <taxon>Fungi</taxon>
        <taxon>Dikarya</taxon>
        <taxon>Ascomycota</taxon>
        <taxon>Pezizomycotina</taxon>
        <taxon>Sordariomycetes</taxon>
        <taxon>Hypocreomycetidae</taxon>
        <taxon>Hypocreales</taxon>
        <taxon>Clavicipitaceae</taxon>
        <taxon>Pochonia</taxon>
    </lineage>
</organism>
<dbReference type="InterPro" id="IPR002347">
    <property type="entry name" value="SDR_fam"/>
</dbReference>
<dbReference type="OrthoDB" id="542013at2759"/>
<sequence length="357" mass="38967">MASCKKGTAQSATTIFSKDMGPLPHNFAGVFINNQFGTTIALPTKADYPNVHQKCAIITGSNTGLGLETSRQLLTLGLSHLIMGVRSVEKGTKATESLRCINPNAKVDVWHLDMESYSSVQEFARRCNTQLDRIDMVILNAGISPMDFAISSETGHEKTIQVNHLSTILLAVLLLPILKSKKPPEQDAPVITIVNSVMAHLCKVPNKSIRPFLPSFDDTKIVPWDPQERYGVSKLLCQLFTVKLAAQVCPEDVIINMVDPGLTKGTGLSRDAKGLVRLGAMAFFSLAGRPVERGAATYVNAVLGHGKESHGCFLMNCKVSSLSRWYYSDGEEMTRAVWTETLKELDFAGVDKIISSL</sequence>
<evidence type="ECO:0000313" key="4">
    <source>
        <dbReference type="EMBL" id="OAQ74173.1"/>
    </source>
</evidence>
<dbReference type="InterPro" id="IPR036291">
    <property type="entry name" value="NAD(P)-bd_dom_sf"/>
</dbReference>
<name>A0A179G9V8_METCM</name>
<dbReference type="STRING" id="1380566.A0A179G9V8"/>
<dbReference type="PANTHER" id="PTHR24320:SF252">
    <property type="entry name" value="DEHYDROGENASE_REDUCTASE FAMILY PROTEIN, PUTATIVE (AFU_ORTHOLOGUE AFUA_3G08550)-RELATED"/>
    <property type="match status" value="1"/>
</dbReference>
<evidence type="ECO:0000313" key="5">
    <source>
        <dbReference type="Proteomes" id="UP000078397"/>
    </source>
</evidence>
<dbReference type="AlphaFoldDB" id="A0A179G9V8"/>
<dbReference type="Proteomes" id="UP000078397">
    <property type="component" value="Unassembled WGS sequence"/>
</dbReference>
<protein>
    <submittedName>
        <fullName evidence="4">Short-chain dehydrogenase/reductase family protein</fullName>
    </submittedName>
</protein>
<evidence type="ECO:0000256" key="3">
    <source>
        <dbReference type="ARBA" id="ARBA00023002"/>
    </source>
</evidence>
<evidence type="ECO:0000256" key="1">
    <source>
        <dbReference type="ARBA" id="ARBA00006484"/>
    </source>
</evidence>
<dbReference type="PRINTS" id="PR00081">
    <property type="entry name" value="GDHRDH"/>
</dbReference>
<dbReference type="GO" id="GO:0016491">
    <property type="term" value="F:oxidoreductase activity"/>
    <property type="evidence" value="ECO:0007669"/>
    <property type="project" value="UniProtKB-KW"/>
</dbReference>
<comment type="similarity">
    <text evidence="1">Belongs to the short-chain dehydrogenases/reductases (SDR) family.</text>
</comment>
<dbReference type="EMBL" id="LSBJ02000001">
    <property type="protein sequence ID" value="OAQ74173.1"/>
    <property type="molecule type" value="Genomic_DNA"/>
</dbReference>
<keyword evidence="3" id="KW-0560">Oxidoreductase</keyword>
<reference evidence="4 5" key="1">
    <citation type="journal article" date="2016" name="PLoS Pathog.">
        <title>Biosynthesis of antibiotic leucinostatins in bio-control fungus Purpureocillium lilacinum and their inhibition on phytophthora revealed by genome mining.</title>
        <authorList>
            <person name="Wang G."/>
            <person name="Liu Z."/>
            <person name="Lin R."/>
            <person name="Li E."/>
            <person name="Mao Z."/>
            <person name="Ling J."/>
            <person name="Yang Y."/>
            <person name="Yin W.B."/>
            <person name="Xie B."/>
        </authorList>
    </citation>
    <scope>NUCLEOTIDE SEQUENCE [LARGE SCALE GENOMIC DNA]</scope>
    <source>
        <strain evidence="4">170</strain>
    </source>
</reference>
<dbReference type="KEGG" id="pchm:VFPPC_01735"/>
<accession>A0A179G9V8</accession>
<dbReference type="Pfam" id="PF00106">
    <property type="entry name" value="adh_short"/>
    <property type="match status" value="1"/>
</dbReference>
<keyword evidence="5" id="KW-1185">Reference proteome</keyword>
<dbReference type="Gene3D" id="3.40.50.720">
    <property type="entry name" value="NAD(P)-binding Rossmann-like Domain"/>
    <property type="match status" value="1"/>
</dbReference>
<dbReference type="PANTHER" id="PTHR24320">
    <property type="entry name" value="RETINOL DEHYDROGENASE"/>
    <property type="match status" value="1"/>
</dbReference>
<dbReference type="RefSeq" id="XP_018150256.1">
    <property type="nucleotide sequence ID" value="XM_018281510.1"/>
</dbReference>
<keyword evidence="2" id="KW-0521">NADP</keyword>
<evidence type="ECO:0000256" key="2">
    <source>
        <dbReference type="ARBA" id="ARBA00022857"/>
    </source>
</evidence>
<comment type="caution">
    <text evidence="4">The sequence shown here is derived from an EMBL/GenBank/DDBJ whole genome shotgun (WGS) entry which is preliminary data.</text>
</comment>